<feature type="transmembrane region" description="Helical" evidence="1">
    <location>
        <begin position="93"/>
        <end position="116"/>
    </location>
</feature>
<sequence>MTTLNAGFDDLHDTPFLTRHRFDRLVVPGFVAAIWAAILAGFVPDIVGHVRTQGFSYPIIVHLHALAFTGWLILLSVQVALVETGNVALHRRLGVAGAGLAGTMVILGPMVALMMGSAAFGTPRWDPGFLSISLSDILAFAVIVGAALVLRRDAAAHKRLMLLATIQIAGAGFGRFMGIFLHGLGGTGWWGFFVGGTLELDLLIVALGVYDIVTRGRLHPVYLPTVLALWGLQATAITLYFTPAWTAFTTHILGH</sequence>
<keyword evidence="1" id="KW-1133">Transmembrane helix</keyword>
<dbReference type="AlphaFoldDB" id="A0A2T5GKP8"/>
<protein>
    <submittedName>
        <fullName evidence="2">Uncharacterized protein</fullName>
    </submittedName>
</protein>
<dbReference type="RefSeq" id="WP_107958697.1">
    <property type="nucleotide sequence ID" value="NZ_QAOG01000004.1"/>
</dbReference>
<evidence type="ECO:0000313" key="2">
    <source>
        <dbReference type="EMBL" id="PTQ59902.1"/>
    </source>
</evidence>
<comment type="caution">
    <text evidence="2">The sequence shown here is derived from an EMBL/GenBank/DDBJ whole genome shotgun (WGS) entry which is preliminary data.</text>
</comment>
<reference evidence="2 3" key="1">
    <citation type="submission" date="2018-04" db="EMBL/GenBank/DDBJ databases">
        <title>Genomic Encyclopedia of Type Strains, Phase III (KMG-III): the genomes of soil and plant-associated and newly described type strains.</title>
        <authorList>
            <person name="Whitman W."/>
        </authorList>
    </citation>
    <scope>NUCLEOTIDE SEQUENCE [LARGE SCALE GENOMIC DNA]</scope>
    <source>
        <strain evidence="2 3">MA101b</strain>
    </source>
</reference>
<feature type="transmembrane region" description="Helical" evidence="1">
    <location>
        <begin position="128"/>
        <end position="150"/>
    </location>
</feature>
<proteinExistence type="predicted"/>
<keyword evidence="1" id="KW-0472">Membrane</keyword>
<feature type="transmembrane region" description="Helical" evidence="1">
    <location>
        <begin position="25"/>
        <end position="43"/>
    </location>
</feature>
<accession>A0A2T5GKP8</accession>
<dbReference type="EMBL" id="QAOG01000004">
    <property type="protein sequence ID" value="PTQ59902.1"/>
    <property type="molecule type" value="Genomic_DNA"/>
</dbReference>
<keyword evidence="1" id="KW-0812">Transmembrane</keyword>
<evidence type="ECO:0000313" key="3">
    <source>
        <dbReference type="Proteomes" id="UP000244189"/>
    </source>
</evidence>
<gene>
    <name evidence="2" type="ORF">C8J26_2757</name>
</gene>
<evidence type="ECO:0000256" key="1">
    <source>
        <dbReference type="SAM" id="Phobius"/>
    </source>
</evidence>
<feature type="transmembrane region" description="Helical" evidence="1">
    <location>
        <begin position="55"/>
        <end position="81"/>
    </location>
</feature>
<name>A0A2T5GKP8_9SPHN</name>
<feature type="transmembrane region" description="Helical" evidence="1">
    <location>
        <begin position="189"/>
        <end position="209"/>
    </location>
</feature>
<organism evidence="2 3">
    <name type="scientific">Sphingomonas aurantiaca</name>
    <dbReference type="NCBI Taxonomy" id="185949"/>
    <lineage>
        <taxon>Bacteria</taxon>
        <taxon>Pseudomonadati</taxon>
        <taxon>Pseudomonadota</taxon>
        <taxon>Alphaproteobacteria</taxon>
        <taxon>Sphingomonadales</taxon>
        <taxon>Sphingomonadaceae</taxon>
        <taxon>Sphingomonas</taxon>
    </lineage>
</organism>
<feature type="transmembrane region" description="Helical" evidence="1">
    <location>
        <begin position="221"/>
        <end position="241"/>
    </location>
</feature>
<keyword evidence="3" id="KW-1185">Reference proteome</keyword>
<dbReference type="Proteomes" id="UP000244189">
    <property type="component" value="Unassembled WGS sequence"/>
</dbReference>
<feature type="transmembrane region" description="Helical" evidence="1">
    <location>
        <begin position="162"/>
        <end position="183"/>
    </location>
</feature>